<dbReference type="AlphaFoldDB" id="G8TB15"/>
<dbReference type="Proteomes" id="UP000005438">
    <property type="component" value="Chromosome"/>
</dbReference>
<dbReference type="KEGG" id="nko:Niako_5123"/>
<organism evidence="1 2">
    <name type="scientific">Niastella koreensis (strain DSM 17620 / KACC 11465 / NBRC 106392 / GR20-10)</name>
    <dbReference type="NCBI Taxonomy" id="700598"/>
    <lineage>
        <taxon>Bacteria</taxon>
        <taxon>Pseudomonadati</taxon>
        <taxon>Bacteroidota</taxon>
        <taxon>Chitinophagia</taxon>
        <taxon>Chitinophagales</taxon>
        <taxon>Chitinophagaceae</taxon>
        <taxon>Niastella</taxon>
    </lineage>
</organism>
<protein>
    <submittedName>
        <fullName evidence="1">Uncharacterized protein</fullName>
    </submittedName>
</protein>
<dbReference type="STRING" id="700598.Niako_5123"/>
<name>G8TB15_NIAKG</name>
<dbReference type="HOGENOM" id="CLU_2845348_0_0_10"/>
<gene>
    <name evidence="1" type="ordered locus">Niako_5123</name>
</gene>
<proteinExistence type="predicted"/>
<accession>G8TB15</accession>
<reference evidence="1 2" key="1">
    <citation type="submission" date="2011-12" db="EMBL/GenBank/DDBJ databases">
        <title>The complete genome of Niastella koreensis GR20-10.</title>
        <authorList>
            <consortium name="US DOE Joint Genome Institute (JGI-PGF)"/>
            <person name="Lucas S."/>
            <person name="Han J."/>
            <person name="Lapidus A."/>
            <person name="Bruce D."/>
            <person name="Goodwin L."/>
            <person name="Pitluck S."/>
            <person name="Peters L."/>
            <person name="Kyrpides N."/>
            <person name="Mavromatis K."/>
            <person name="Ivanova N."/>
            <person name="Mikhailova N."/>
            <person name="Davenport K."/>
            <person name="Saunders E."/>
            <person name="Detter J.C."/>
            <person name="Tapia R."/>
            <person name="Han C."/>
            <person name="Land M."/>
            <person name="Hauser L."/>
            <person name="Markowitz V."/>
            <person name="Cheng J.-F."/>
            <person name="Hugenholtz P."/>
            <person name="Woyke T."/>
            <person name="Wu D."/>
            <person name="Tindall B."/>
            <person name="Pomrenke H."/>
            <person name="Brambilla E."/>
            <person name="Klenk H.-P."/>
            <person name="Eisen J.A."/>
        </authorList>
    </citation>
    <scope>NUCLEOTIDE SEQUENCE [LARGE SCALE GENOMIC DNA]</scope>
    <source>
        <strain evidence="2">DSM 17620 / KACC 11465 / NBRC 106392 / GR20-10</strain>
    </source>
</reference>
<dbReference type="EMBL" id="CP003178">
    <property type="protein sequence ID" value="AEW01362.1"/>
    <property type="molecule type" value="Genomic_DNA"/>
</dbReference>
<evidence type="ECO:0000313" key="1">
    <source>
        <dbReference type="EMBL" id="AEW01362.1"/>
    </source>
</evidence>
<sequence>MLDRVSNTKRLPYVCYVNYEKYENVITSPDKLEFQFVSEGPGGPSTLNTIYFFVAQLVKGQDFTG</sequence>
<evidence type="ECO:0000313" key="2">
    <source>
        <dbReference type="Proteomes" id="UP000005438"/>
    </source>
</evidence>